<feature type="region of interest" description="Disordered" evidence="1">
    <location>
        <begin position="51"/>
        <end position="71"/>
    </location>
</feature>
<dbReference type="AlphaFoldDB" id="F4X1L5"/>
<dbReference type="InParanoid" id="F4X1L5"/>
<sequence>MNQRNVGVLITPASNVIGPRVRFPDDSNVFPEESIHRTMLGLKVGLTRNDRSEQDLDSYNEGTHGTRSDKRELGHRNSEFLLDLYFVSNFIDLFNDYHLYIVDLFFVAELVNI</sequence>
<accession>F4X1L5</accession>
<dbReference type="Proteomes" id="UP000007755">
    <property type="component" value="Unassembled WGS sequence"/>
</dbReference>
<evidence type="ECO:0000256" key="1">
    <source>
        <dbReference type="SAM" id="MobiDB-lite"/>
    </source>
</evidence>
<name>F4X1L5_ACREC</name>
<protein>
    <submittedName>
        <fullName evidence="2">Uncharacterized protein</fullName>
    </submittedName>
</protein>
<dbReference type="OrthoDB" id="10252832at2759"/>
<keyword evidence="3" id="KW-1185">Reference proteome</keyword>
<dbReference type="EMBL" id="GL888531">
    <property type="protein sequence ID" value="EGI59673.1"/>
    <property type="molecule type" value="Genomic_DNA"/>
</dbReference>
<gene>
    <name evidence="2" type="ORF">G5I_12177</name>
</gene>
<organism evidence="3">
    <name type="scientific">Acromyrmex echinatior</name>
    <name type="common">Panamanian leafcutter ant</name>
    <name type="synonym">Acromyrmex octospinosus echinatior</name>
    <dbReference type="NCBI Taxonomy" id="103372"/>
    <lineage>
        <taxon>Eukaryota</taxon>
        <taxon>Metazoa</taxon>
        <taxon>Ecdysozoa</taxon>
        <taxon>Arthropoda</taxon>
        <taxon>Hexapoda</taxon>
        <taxon>Insecta</taxon>
        <taxon>Pterygota</taxon>
        <taxon>Neoptera</taxon>
        <taxon>Endopterygota</taxon>
        <taxon>Hymenoptera</taxon>
        <taxon>Apocrita</taxon>
        <taxon>Aculeata</taxon>
        <taxon>Formicoidea</taxon>
        <taxon>Formicidae</taxon>
        <taxon>Myrmicinae</taxon>
        <taxon>Acromyrmex</taxon>
    </lineage>
</organism>
<proteinExistence type="predicted"/>
<evidence type="ECO:0000313" key="2">
    <source>
        <dbReference type="EMBL" id="EGI59673.1"/>
    </source>
</evidence>
<evidence type="ECO:0000313" key="3">
    <source>
        <dbReference type="Proteomes" id="UP000007755"/>
    </source>
</evidence>
<reference evidence="2" key="1">
    <citation type="submission" date="2011-02" db="EMBL/GenBank/DDBJ databases">
        <title>The genome of the leaf-cutting ant Acromyrmex echinatior suggests key adaptations to social evolution and fungus farming.</title>
        <authorList>
            <person name="Nygaard S."/>
            <person name="Zhang G."/>
        </authorList>
    </citation>
    <scope>NUCLEOTIDE SEQUENCE</scope>
</reference>